<evidence type="ECO:0000313" key="2">
    <source>
        <dbReference type="Proteomes" id="UP000054279"/>
    </source>
</evidence>
<dbReference type="AlphaFoldDB" id="A0A0C9UPA6"/>
<accession>A0A0C9UPA6</accession>
<dbReference type="Proteomes" id="UP000054279">
    <property type="component" value="Unassembled WGS sequence"/>
</dbReference>
<protein>
    <submittedName>
        <fullName evidence="1">Uncharacterized protein</fullName>
    </submittedName>
</protein>
<organism evidence="1 2">
    <name type="scientific">Sphaerobolus stellatus (strain SS14)</name>
    <dbReference type="NCBI Taxonomy" id="990650"/>
    <lineage>
        <taxon>Eukaryota</taxon>
        <taxon>Fungi</taxon>
        <taxon>Dikarya</taxon>
        <taxon>Basidiomycota</taxon>
        <taxon>Agaricomycotina</taxon>
        <taxon>Agaricomycetes</taxon>
        <taxon>Phallomycetidae</taxon>
        <taxon>Geastrales</taxon>
        <taxon>Sphaerobolaceae</taxon>
        <taxon>Sphaerobolus</taxon>
    </lineage>
</organism>
<keyword evidence="2" id="KW-1185">Reference proteome</keyword>
<dbReference type="HOGENOM" id="CLU_2312972_0_0_1"/>
<gene>
    <name evidence="1" type="ORF">M422DRAFT_30234</name>
</gene>
<sequence length="100" mass="11177">MLIGQAGPDFTHALSTLYILSSFSILLESTYLEIDMYTLMVCHHRALSTNPSTLDGSRKLPHTRNSDGQLDCSLSSSPSGIYLFSRYFIIWNINGSYLPL</sequence>
<evidence type="ECO:0000313" key="1">
    <source>
        <dbReference type="EMBL" id="KIJ44778.1"/>
    </source>
</evidence>
<proteinExistence type="predicted"/>
<dbReference type="EMBL" id="KN837115">
    <property type="protein sequence ID" value="KIJ44778.1"/>
    <property type="molecule type" value="Genomic_DNA"/>
</dbReference>
<feature type="non-terminal residue" evidence="1">
    <location>
        <position position="100"/>
    </location>
</feature>
<name>A0A0C9UPA6_SPHS4</name>
<reference evidence="1 2" key="1">
    <citation type="submission" date="2014-06" db="EMBL/GenBank/DDBJ databases">
        <title>Evolutionary Origins and Diversification of the Mycorrhizal Mutualists.</title>
        <authorList>
            <consortium name="DOE Joint Genome Institute"/>
            <consortium name="Mycorrhizal Genomics Consortium"/>
            <person name="Kohler A."/>
            <person name="Kuo A."/>
            <person name="Nagy L.G."/>
            <person name="Floudas D."/>
            <person name="Copeland A."/>
            <person name="Barry K.W."/>
            <person name="Cichocki N."/>
            <person name="Veneault-Fourrey C."/>
            <person name="LaButti K."/>
            <person name="Lindquist E.A."/>
            <person name="Lipzen A."/>
            <person name="Lundell T."/>
            <person name="Morin E."/>
            <person name="Murat C."/>
            <person name="Riley R."/>
            <person name="Ohm R."/>
            <person name="Sun H."/>
            <person name="Tunlid A."/>
            <person name="Henrissat B."/>
            <person name="Grigoriev I.V."/>
            <person name="Hibbett D.S."/>
            <person name="Martin F."/>
        </authorList>
    </citation>
    <scope>NUCLEOTIDE SEQUENCE [LARGE SCALE GENOMIC DNA]</scope>
    <source>
        <strain evidence="1 2">SS14</strain>
    </source>
</reference>